<accession>A0A1M6WBV4</accession>
<dbReference type="AlphaFoldDB" id="A0A1M6WBV4"/>
<feature type="domain" description="MobA/VirD2-like nuclease" evidence="2">
    <location>
        <begin position="39"/>
        <end position="168"/>
    </location>
</feature>
<gene>
    <name evidence="3" type="ORF">SAMN02745243_03982</name>
</gene>
<evidence type="ECO:0000256" key="1">
    <source>
        <dbReference type="SAM" id="MobiDB-lite"/>
    </source>
</evidence>
<name>A0A1M6WBV4_9FIRM</name>
<evidence type="ECO:0000313" key="3">
    <source>
        <dbReference type="EMBL" id="SHK91174.1"/>
    </source>
</evidence>
<dbReference type="RefSeq" id="WP_073113225.1">
    <property type="nucleotide sequence ID" value="NZ_FQZY01000107.1"/>
</dbReference>
<dbReference type="Pfam" id="PF03432">
    <property type="entry name" value="Relaxase"/>
    <property type="match status" value="1"/>
</dbReference>
<dbReference type="EMBL" id="FQZY01000107">
    <property type="protein sequence ID" value="SHK91174.1"/>
    <property type="molecule type" value="Genomic_DNA"/>
</dbReference>
<protein>
    <submittedName>
        <fullName evidence="3">Relaxase/Mobilisation nuclease domain-containing protein</fullName>
    </submittedName>
</protein>
<evidence type="ECO:0000313" key="4">
    <source>
        <dbReference type="Proteomes" id="UP000184301"/>
    </source>
</evidence>
<evidence type="ECO:0000259" key="2">
    <source>
        <dbReference type="Pfam" id="PF03432"/>
    </source>
</evidence>
<feature type="region of interest" description="Disordered" evidence="1">
    <location>
        <begin position="397"/>
        <end position="432"/>
    </location>
</feature>
<sequence length="432" mass="50548">MAYTSIIPVHRLDNSINYIKDKNKTSRDHAGSLEEAIDYAMNREKTDTEVFEDAIGCTCEGAYEDMLATKRRFHKQEGVQGYHLIQSFAEGEVTPELAHLIGQELAEQLLKGRFEVVITTHLNTSHYHNHLVFNSVSMLDGKKYHSNRRSYYEEVGQISDGLCQKYGLSVIEPKESTSMHYSEWKAEQEGRATWRTGIRMDIRDAIAESFTWKQFVGQMEQKGYVWKMNRKYIALRAPGMERFVRLKSLGKTYSEAAIREWLLAPKGRPLAGGRHSKQPKKKLRGLQALYYSYLYQMGVLKQKPKSASYLVREDIRKLDVRIQQMEFLQKHEITTREELRAYKKPLEEQILALVKERHALYGIQPKPERTGQITEELKPLRKELKLCTRIEVQSKEMEQRMQRAQEYAQKAEQEKEEKNLHDKEIRQEPERG</sequence>
<dbReference type="STRING" id="1121950.SAMN02745243_03982"/>
<dbReference type="OrthoDB" id="9762440at2"/>
<reference evidence="3 4" key="1">
    <citation type="submission" date="2016-11" db="EMBL/GenBank/DDBJ databases">
        <authorList>
            <person name="Jaros S."/>
            <person name="Januszkiewicz K."/>
            <person name="Wedrychowicz H."/>
        </authorList>
    </citation>
    <scope>NUCLEOTIDE SEQUENCE [LARGE SCALE GENOMIC DNA]</scope>
    <source>
        <strain evidence="3 4">DSM 15480</strain>
    </source>
</reference>
<dbReference type="InterPro" id="IPR005094">
    <property type="entry name" value="Endonuclease_MobA/VirD2"/>
</dbReference>
<keyword evidence="4" id="KW-1185">Reference proteome</keyword>
<proteinExistence type="predicted"/>
<dbReference type="Proteomes" id="UP000184301">
    <property type="component" value="Unassembled WGS sequence"/>
</dbReference>
<organism evidence="3 4">
    <name type="scientific">Hespellia stercorisuis DSM 15480</name>
    <dbReference type="NCBI Taxonomy" id="1121950"/>
    <lineage>
        <taxon>Bacteria</taxon>
        <taxon>Bacillati</taxon>
        <taxon>Bacillota</taxon>
        <taxon>Clostridia</taxon>
        <taxon>Lachnospirales</taxon>
        <taxon>Lachnospiraceae</taxon>
        <taxon>Hespellia</taxon>
    </lineage>
</organism>